<dbReference type="OMA" id="DTSTWIL"/>
<dbReference type="InParanoid" id="G1XMI9"/>
<sequence>MASVLQLRLFFLGRNIKHQDIKASRHQDIKTSLKVVTLRTLTIASLITFLGHLDVALAGAGAQVHACVHLSNSVKDPFIVNFDPNNGANQCMNEVGNYKSVTVSSAGITCAEIGYVEAKFSTSGGNLCATDPSYWNIGYSTEKLKIPKSGNIKSRWRKQWGSPVNEITLKEGPPGDMVCGSEPLCYSQIFTWDEGTAPNVYFIFQPDKQDSAYIEVEYKEDSSPIKEHTSERAPQVVLNRRRMKKKSNIAA</sequence>
<gene>
    <name evidence="1" type="ORF">AOL_s00169g42</name>
</gene>
<proteinExistence type="predicted"/>
<dbReference type="Proteomes" id="UP000008784">
    <property type="component" value="Unassembled WGS sequence"/>
</dbReference>
<name>G1XMI9_ARTOA</name>
<keyword evidence="2" id="KW-1185">Reference proteome</keyword>
<evidence type="ECO:0000313" key="1">
    <source>
        <dbReference type="EMBL" id="EGX45436.1"/>
    </source>
</evidence>
<dbReference type="EMBL" id="ADOT01000259">
    <property type="protein sequence ID" value="EGX45436.1"/>
    <property type="molecule type" value="Genomic_DNA"/>
</dbReference>
<dbReference type="RefSeq" id="XP_011125701.1">
    <property type="nucleotide sequence ID" value="XM_011127399.1"/>
</dbReference>
<comment type="caution">
    <text evidence="1">The sequence shown here is derived from an EMBL/GenBank/DDBJ whole genome shotgun (WGS) entry which is preliminary data.</text>
</comment>
<evidence type="ECO:0000313" key="2">
    <source>
        <dbReference type="Proteomes" id="UP000008784"/>
    </source>
</evidence>
<reference evidence="1 2" key="1">
    <citation type="journal article" date="2011" name="PLoS Pathog.">
        <title>Genomic and proteomic analyses of the fungus Arthrobotrys oligospora provide insights into nematode-trap formation.</title>
        <authorList>
            <person name="Yang J."/>
            <person name="Wang L."/>
            <person name="Ji X."/>
            <person name="Feng Y."/>
            <person name="Li X."/>
            <person name="Zou C."/>
            <person name="Xu J."/>
            <person name="Ren Y."/>
            <person name="Mi Q."/>
            <person name="Wu J."/>
            <person name="Liu S."/>
            <person name="Liu Y."/>
            <person name="Huang X."/>
            <person name="Wang H."/>
            <person name="Niu X."/>
            <person name="Li J."/>
            <person name="Liang L."/>
            <person name="Luo Y."/>
            <person name="Ji K."/>
            <person name="Zhou W."/>
            <person name="Yu Z."/>
            <person name="Li G."/>
            <person name="Liu Y."/>
            <person name="Li L."/>
            <person name="Qiao M."/>
            <person name="Feng L."/>
            <person name="Zhang K.-Q."/>
        </authorList>
    </citation>
    <scope>NUCLEOTIDE SEQUENCE [LARGE SCALE GENOMIC DNA]</scope>
    <source>
        <strain evidence="2">ATCC 24927 / CBS 115.81 / DSM 1491</strain>
    </source>
</reference>
<organism evidence="1 2">
    <name type="scientific">Arthrobotrys oligospora (strain ATCC 24927 / CBS 115.81 / DSM 1491)</name>
    <name type="common">Nematode-trapping fungus</name>
    <name type="synonym">Didymozoophaga oligospora</name>
    <dbReference type="NCBI Taxonomy" id="756982"/>
    <lineage>
        <taxon>Eukaryota</taxon>
        <taxon>Fungi</taxon>
        <taxon>Dikarya</taxon>
        <taxon>Ascomycota</taxon>
        <taxon>Pezizomycotina</taxon>
        <taxon>Orbiliomycetes</taxon>
        <taxon>Orbiliales</taxon>
        <taxon>Orbiliaceae</taxon>
        <taxon>Orbilia</taxon>
        <taxon>Orbilia oligospora</taxon>
    </lineage>
</organism>
<dbReference type="HOGENOM" id="CLU_096847_0_0_1"/>
<dbReference type="OrthoDB" id="4710922at2759"/>
<accession>G1XMI9</accession>
<dbReference type="GeneID" id="22896854"/>
<dbReference type="AlphaFoldDB" id="G1XMI9"/>
<protein>
    <submittedName>
        <fullName evidence="1">Uncharacterized protein</fullName>
    </submittedName>
</protein>